<keyword evidence="1" id="KW-0175">Coiled coil</keyword>
<name>A0A8J3TCC6_9ACTN</name>
<protein>
    <recommendedName>
        <fullName evidence="3">Band 7 domain-containing protein</fullName>
    </recommendedName>
</protein>
<keyword evidence="5" id="KW-1185">Reference proteome</keyword>
<dbReference type="AlphaFoldDB" id="A0A8J3TCC6"/>
<evidence type="ECO:0000256" key="2">
    <source>
        <dbReference type="SAM" id="Phobius"/>
    </source>
</evidence>
<dbReference type="EMBL" id="BOON01000022">
    <property type="protein sequence ID" value="GII22906.1"/>
    <property type="molecule type" value="Genomic_DNA"/>
</dbReference>
<feature type="transmembrane region" description="Helical" evidence="2">
    <location>
        <begin position="20"/>
        <end position="44"/>
    </location>
</feature>
<dbReference type="RefSeq" id="WP_239088187.1">
    <property type="nucleotide sequence ID" value="NZ_BOON01000022.1"/>
</dbReference>
<keyword evidence="2" id="KW-1133">Transmembrane helix</keyword>
<organism evidence="4 5">
    <name type="scientific">Planosporangium mesophilum</name>
    <dbReference type="NCBI Taxonomy" id="689768"/>
    <lineage>
        <taxon>Bacteria</taxon>
        <taxon>Bacillati</taxon>
        <taxon>Actinomycetota</taxon>
        <taxon>Actinomycetes</taxon>
        <taxon>Micromonosporales</taxon>
        <taxon>Micromonosporaceae</taxon>
        <taxon>Planosporangium</taxon>
    </lineage>
</organism>
<dbReference type="InterPro" id="IPR001107">
    <property type="entry name" value="Band_7"/>
</dbReference>
<dbReference type="Proteomes" id="UP000599074">
    <property type="component" value="Unassembled WGS sequence"/>
</dbReference>
<evidence type="ECO:0000259" key="3">
    <source>
        <dbReference type="Pfam" id="PF01145"/>
    </source>
</evidence>
<reference evidence="4" key="1">
    <citation type="submission" date="2021-01" db="EMBL/GenBank/DDBJ databases">
        <title>Whole genome shotgun sequence of Planosporangium mesophilum NBRC 109066.</title>
        <authorList>
            <person name="Komaki H."/>
            <person name="Tamura T."/>
        </authorList>
    </citation>
    <scope>NUCLEOTIDE SEQUENCE</scope>
    <source>
        <strain evidence="4">NBRC 109066</strain>
    </source>
</reference>
<sequence length="339" mass="36329">MSVPKFSGRAPRRFVPATAVGMVVGGMIAAVVLVVSLVGVFGGFDKTTGGEIGVVRNGGWFDNNRVRQVIQPGSGMTWTGLWSVTHKYPAQQRFYTITADAGRGERTGVDVVRTPSSDGVDLGIEGTIYFTLNLDPKTMTEFDNKFGTRQFRGIDGNLRYPYESDEGWSTFLDAIVRPVIDNDLRIQISSFRCAELVSSCALVQNGNVTGANPGAAVVANGGQNNTNIAKVQDAVNNSLPRDLREMLGGDFFEGIKFNLSRITLPQTVQDAVNKAQAAYAAVSEAQARVVQAQAEADANKKRQEGYNACPTCSQIDIVKALPPGLTTYAPGANTAIPTR</sequence>
<evidence type="ECO:0000313" key="4">
    <source>
        <dbReference type="EMBL" id="GII22906.1"/>
    </source>
</evidence>
<evidence type="ECO:0000313" key="5">
    <source>
        <dbReference type="Proteomes" id="UP000599074"/>
    </source>
</evidence>
<proteinExistence type="predicted"/>
<accession>A0A8J3TCC6</accession>
<keyword evidence="2" id="KW-0472">Membrane</keyword>
<gene>
    <name evidence="4" type="ORF">Pme01_25030</name>
</gene>
<feature type="coiled-coil region" evidence="1">
    <location>
        <begin position="275"/>
        <end position="302"/>
    </location>
</feature>
<keyword evidence="2" id="KW-0812">Transmembrane</keyword>
<dbReference type="Pfam" id="PF01145">
    <property type="entry name" value="Band_7"/>
    <property type="match status" value="1"/>
</dbReference>
<comment type="caution">
    <text evidence="4">The sequence shown here is derived from an EMBL/GenBank/DDBJ whole genome shotgun (WGS) entry which is preliminary data.</text>
</comment>
<evidence type="ECO:0000256" key="1">
    <source>
        <dbReference type="SAM" id="Coils"/>
    </source>
</evidence>
<feature type="domain" description="Band 7" evidence="3">
    <location>
        <begin position="49"/>
        <end position="296"/>
    </location>
</feature>